<dbReference type="EMBL" id="JADINH010000150">
    <property type="protein sequence ID" value="MBO8416121.1"/>
    <property type="molecule type" value="Genomic_DNA"/>
</dbReference>
<organism evidence="1 2">
    <name type="scientific">Candidatus Avisuccinivibrio stercorigallinarum</name>
    <dbReference type="NCBI Taxonomy" id="2840704"/>
    <lineage>
        <taxon>Bacteria</taxon>
        <taxon>Pseudomonadati</taxon>
        <taxon>Pseudomonadota</taxon>
        <taxon>Gammaproteobacteria</taxon>
        <taxon>Aeromonadales</taxon>
        <taxon>Succinivibrionaceae</taxon>
        <taxon>Succinivibrionaceae incertae sedis</taxon>
        <taxon>Candidatus Avisuccinivibrio</taxon>
    </lineage>
</organism>
<reference evidence="1" key="1">
    <citation type="submission" date="2020-10" db="EMBL/GenBank/DDBJ databases">
        <authorList>
            <person name="Gilroy R."/>
        </authorList>
    </citation>
    <scope>NUCLEOTIDE SEQUENCE</scope>
    <source>
        <strain evidence="1">17213</strain>
    </source>
</reference>
<protein>
    <submittedName>
        <fullName evidence="1">AAA family ATPase</fullName>
    </submittedName>
</protein>
<gene>
    <name evidence="1" type="ORF">IAB19_07075</name>
</gene>
<proteinExistence type="predicted"/>
<name>A0A9D9GTL3_9GAMM</name>
<dbReference type="InterPro" id="IPR027417">
    <property type="entry name" value="P-loop_NTPase"/>
</dbReference>
<dbReference type="AlphaFoldDB" id="A0A9D9GTL3"/>
<comment type="caution">
    <text evidence="1">The sequence shown here is derived from an EMBL/GenBank/DDBJ whole genome shotgun (WGS) entry which is preliminary data.</text>
</comment>
<evidence type="ECO:0000313" key="2">
    <source>
        <dbReference type="Proteomes" id="UP000823631"/>
    </source>
</evidence>
<sequence length="586" mass="66791">MLFNHLTFANYSDPENSDPYFGGVPIYIDKDELIAPLLKGIFGRQLIFSRPSGFGRTTTINRMKYLALKQKRPVLILDVKECEHLEDLACPQIRELITSGGPDLVLLIDNYDYPLTSSLPKGPDDDGPYLKAAQQLSSALNTLLNCAAHSNALTFITGTMHFEKNLLLNSESLVDLTCERFLTELMGYTQGEFSYYFAGKIASIAMRLHRMLPDLEYMLYHHLCRYNFVPGSEVRLYSPGEIAAFFAAPEKLIQNGMAVGARLTRALQPMVSQLTAPANTYFCGLHTLSRTDVLRGLTSLRPEPLLTLFQFGLFTLPPAGNTLSNVSTPRMAGMMNELILRQTGVDVCECLLDFIERNPLDTLMITDYYCASEVLEQIWQALRRHGLSIEYNHPEYWKIFLCLMLPLSSIFSCSSFEMKDCPDNLHSPFVMLQFKSVSVLILLFESKDSWTELRDLKKCLERLSRHCPPDSLLGLYPEAPVQVRAILCNKKRRPHGFVFENLTWMVNVSRYDEPDPYCYGDIQPVQLRPDDDALMALRSYRMDHPRGKIFWEDEEMAIKKAARFGVYPDIAELLGYTTHEKPRKDD</sequence>
<dbReference type="Proteomes" id="UP000823631">
    <property type="component" value="Unassembled WGS sequence"/>
</dbReference>
<evidence type="ECO:0000313" key="1">
    <source>
        <dbReference type="EMBL" id="MBO8416121.1"/>
    </source>
</evidence>
<reference evidence="1" key="2">
    <citation type="journal article" date="2021" name="PeerJ">
        <title>Extensive microbial diversity within the chicken gut microbiome revealed by metagenomics and culture.</title>
        <authorList>
            <person name="Gilroy R."/>
            <person name="Ravi A."/>
            <person name="Getino M."/>
            <person name="Pursley I."/>
            <person name="Horton D.L."/>
            <person name="Alikhan N.F."/>
            <person name="Baker D."/>
            <person name="Gharbi K."/>
            <person name="Hall N."/>
            <person name="Watson M."/>
            <person name="Adriaenssens E.M."/>
            <person name="Foster-Nyarko E."/>
            <person name="Jarju S."/>
            <person name="Secka A."/>
            <person name="Antonio M."/>
            <person name="Oren A."/>
            <person name="Chaudhuri R.R."/>
            <person name="La Ragione R."/>
            <person name="Hildebrand F."/>
            <person name="Pallen M.J."/>
        </authorList>
    </citation>
    <scope>NUCLEOTIDE SEQUENCE</scope>
    <source>
        <strain evidence="1">17213</strain>
    </source>
</reference>
<accession>A0A9D9GTL3</accession>
<dbReference type="SUPFAM" id="SSF52540">
    <property type="entry name" value="P-loop containing nucleoside triphosphate hydrolases"/>
    <property type="match status" value="1"/>
</dbReference>